<name>A0A8E2DJY3_9APHY</name>
<dbReference type="GO" id="GO:0004657">
    <property type="term" value="F:proline dehydrogenase activity"/>
    <property type="evidence" value="ECO:0007669"/>
    <property type="project" value="TreeGrafter"/>
</dbReference>
<gene>
    <name evidence="7" type="ORF">OBBRIDRAFT_793848</name>
</gene>
<evidence type="ECO:0000256" key="1">
    <source>
        <dbReference type="ARBA" id="ARBA00001974"/>
    </source>
</evidence>
<evidence type="ECO:0000313" key="8">
    <source>
        <dbReference type="Proteomes" id="UP000250043"/>
    </source>
</evidence>
<evidence type="ECO:0000313" key="7">
    <source>
        <dbReference type="EMBL" id="OCH89862.1"/>
    </source>
</evidence>
<dbReference type="PANTHER" id="PTHR10961">
    <property type="entry name" value="PEROXISOMAL SARCOSINE OXIDASE"/>
    <property type="match status" value="1"/>
</dbReference>
<dbReference type="InterPro" id="IPR045170">
    <property type="entry name" value="MTOX"/>
</dbReference>
<dbReference type="SUPFAM" id="SSF51905">
    <property type="entry name" value="FAD/NAD(P)-binding domain"/>
    <property type="match status" value="1"/>
</dbReference>
<evidence type="ECO:0000256" key="4">
    <source>
        <dbReference type="ARBA" id="ARBA00022827"/>
    </source>
</evidence>
<evidence type="ECO:0000256" key="2">
    <source>
        <dbReference type="ARBA" id="ARBA00010989"/>
    </source>
</evidence>
<dbReference type="GO" id="GO:0050660">
    <property type="term" value="F:flavin adenine dinucleotide binding"/>
    <property type="evidence" value="ECO:0007669"/>
    <property type="project" value="InterPro"/>
</dbReference>
<evidence type="ECO:0000259" key="6">
    <source>
        <dbReference type="Pfam" id="PF01266"/>
    </source>
</evidence>
<proteinExistence type="inferred from homology"/>
<comment type="cofactor">
    <cofactor evidence="1">
        <name>FAD</name>
        <dbReference type="ChEBI" id="CHEBI:57692"/>
    </cofactor>
</comment>
<dbReference type="Gene3D" id="3.30.9.10">
    <property type="entry name" value="D-Amino Acid Oxidase, subunit A, domain 2"/>
    <property type="match status" value="1"/>
</dbReference>
<evidence type="ECO:0000256" key="5">
    <source>
        <dbReference type="ARBA" id="ARBA00023002"/>
    </source>
</evidence>
<evidence type="ECO:0000256" key="3">
    <source>
        <dbReference type="ARBA" id="ARBA00022630"/>
    </source>
</evidence>
<keyword evidence="8" id="KW-1185">Reference proteome</keyword>
<dbReference type="Gene3D" id="3.50.50.60">
    <property type="entry name" value="FAD/NAD(P)-binding domain"/>
    <property type="match status" value="1"/>
</dbReference>
<dbReference type="PANTHER" id="PTHR10961:SF46">
    <property type="entry name" value="PEROXISOMAL SARCOSINE OXIDASE"/>
    <property type="match status" value="1"/>
</dbReference>
<reference evidence="7 8" key="1">
    <citation type="submission" date="2016-07" db="EMBL/GenBank/DDBJ databases">
        <title>Draft genome of the white-rot fungus Obba rivulosa 3A-2.</title>
        <authorList>
            <consortium name="DOE Joint Genome Institute"/>
            <person name="Miettinen O."/>
            <person name="Riley R."/>
            <person name="Acob R."/>
            <person name="Barry K."/>
            <person name="Cullen D."/>
            <person name="De Vries R."/>
            <person name="Hainaut M."/>
            <person name="Hatakka A."/>
            <person name="Henrissat B."/>
            <person name="Hilden K."/>
            <person name="Kuo R."/>
            <person name="Labutti K."/>
            <person name="Lipzen A."/>
            <person name="Makela M.R."/>
            <person name="Sandor L."/>
            <person name="Spatafora J.W."/>
            <person name="Grigoriev I.V."/>
            <person name="Hibbett D.S."/>
        </authorList>
    </citation>
    <scope>NUCLEOTIDE SEQUENCE [LARGE SCALE GENOMIC DNA]</scope>
    <source>
        <strain evidence="7 8">3A-2</strain>
    </source>
</reference>
<dbReference type="EMBL" id="KV722417">
    <property type="protein sequence ID" value="OCH89862.1"/>
    <property type="molecule type" value="Genomic_DNA"/>
</dbReference>
<protein>
    <submittedName>
        <fullName evidence="7">FAD dependent oxidoreductase</fullName>
    </submittedName>
</protein>
<dbReference type="InterPro" id="IPR036188">
    <property type="entry name" value="FAD/NAD-bd_sf"/>
</dbReference>
<dbReference type="Pfam" id="PF01266">
    <property type="entry name" value="DAO"/>
    <property type="match status" value="1"/>
</dbReference>
<dbReference type="GO" id="GO:0008115">
    <property type="term" value="F:sarcosine oxidase activity"/>
    <property type="evidence" value="ECO:0007669"/>
    <property type="project" value="TreeGrafter"/>
</dbReference>
<dbReference type="GO" id="GO:0050031">
    <property type="term" value="F:L-pipecolate oxidase activity"/>
    <property type="evidence" value="ECO:0007669"/>
    <property type="project" value="TreeGrafter"/>
</dbReference>
<keyword evidence="4" id="KW-0274">FAD</keyword>
<keyword evidence="3" id="KW-0285">Flavoprotein</keyword>
<dbReference type="Proteomes" id="UP000250043">
    <property type="component" value="Unassembled WGS sequence"/>
</dbReference>
<dbReference type="InterPro" id="IPR006076">
    <property type="entry name" value="FAD-dep_OxRdtase"/>
</dbReference>
<organism evidence="7 8">
    <name type="scientific">Obba rivulosa</name>
    <dbReference type="NCBI Taxonomy" id="1052685"/>
    <lineage>
        <taxon>Eukaryota</taxon>
        <taxon>Fungi</taxon>
        <taxon>Dikarya</taxon>
        <taxon>Basidiomycota</taxon>
        <taxon>Agaricomycotina</taxon>
        <taxon>Agaricomycetes</taxon>
        <taxon>Polyporales</taxon>
        <taxon>Gelatoporiaceae</taxon>
        <taxon>Obba</taxon>
    </lineage>
</organism>
<dbReference type="OrthoDB" id="2219495at2759"/>
<accession>A0A8E2DJY3</accession>
<keyword evidence="5" id="KW-0560">Oxidoreductase</keyword>
<dbReference type="AlphaFoldDB" id="A0A8E2DJY3"/>
<sequence>MVVQKDSKIVIVGAGCFGLSAAYHLLKRGYIDITVLDKSPILPAPEAASTDLNKVVRSSYSDVFYTRLAREAIATWKDREEWGDAYHESGVLVLLSDSEGDEPNASYSDKAFMNDTAEGALIDPLKSTEAIRAIFPPGVQTAFGEQCSGYLNKDGGWANASQGVVLILDKVKSMGGRVIPDKATISLLKEDGKTVGVICADGTVYNADLVVLSAGSWTASTFPELGLSSKCLSSGQCVAVISLSPEEAQSYKDCPVYLNFNTGFYIFPPNDQNLVKFAIHSGGFTHTVVSRTAAQQDAPVTAPVFPAAPNGQGSLIPKIALKEMREALAKVYPALATKPISWTRMCWYTDSSDDDWVIGFHPSDPNVMLATAGSGHAYKFLPVIGQLVADAVEGKMDPLLVRKFALDRPPSLATPSRHNYLARPLDLSQLCTAEDLLTV</sequence>
<comment type="similarity">
    <text evidence="2">Belongs to the MSOX/MTOX family.</text>
</comment>
<feature type="domain" description="FAD dependent oxidoreductase" evidence="6">
    <location>
        <begin position="8"/>
        <end position="390"/>
    </location>
</feature>